<organism evidence="4 5">
    <name type="scientific">Nibrella viscosa</name>
    <dbReference type="NCBI Taxonomy" id="1084524"/>
    <lineage>
        <taxon>Bacteria</taxon>
        <taxon>Pseudomonadati</taxon>
        <taxon>Bacteroidota</taxon>
        <taxon>Cytophagia</taxon>
        <taxon>Cytophagales</taxon>
        <taxon>Spirosomataceae</taxon>
        <taxon>Nibrella</taxon>
    </lineage>
</organism>
<dbReference type="PANTHER" id="PTHR31988">
    <property type="entry name" value="ESTERASE, PUTATIVE (DUF303)-RELATED"/>
    <property type="match status" value="1"/>
</dbReference>
<gene>
    <name evidence="4" type="ORF">GCM10023187_07560</name>
</gene>
<dbReference type="InterPro" id="IPR036514">
    <property type="entry name" value="SGNH_hydro_sf"/>
</dbReference>
<dbReference type="EMBL" id="BAABHB010000001">
    <property type="protein sequence ID" value="GAA4397758.1"/>
    <property type="molecule type" value="Genomic_DNA"/>
</dbReference>
<dbReference type="Pfam" id="PF03629">
    <property type="entry name" value="SASA"/>
    <property type="match status" value="1"/>
</dbReference>
<keyword evidence="2" id="KW-0732">Signal</keyword>
<proteinExistence type="predicted"/>
<keyword evidence="5" id="KW-1185">Reference proteome</keyword>
<evidence type="ECO:0000259" key="3">
    <source>
        <dbReference type="Pfam" id="PF03629"/>
    </source>
</evidence>
<accession>A0ABP8JYP6</accession>
<dbReference type="RefSeq" id="WP_345264107.1">
    <property type="nucleotide sequence ID" value="NZ_BAABHB010000001.1"/>
</dbReference>
<comment type="caution">
    <text evidence="4">The sequence shown here is derived from an EMBL/GenBank/DDBJ whole genome shotgun (WGS) entry which is preliminary data.</text>
</comment>
<feature type="domain" description="Sialate O-acetylesterase" evidence="3">
    <location>
        <begin position="26"/>
        <end position="272"/>
    </location>
</feature>
<dbReference type="SUPFAM" id="SSF52266">
    <property type="entry name" value="SGNH hydrolase"/>
    <property type="match status" value="1"/>
</dbReference>
<dbReference type="InterPro" id="IPR052940">
    <property type="entry name" value="Carb_Esterase_6"/>
</dbReference>
<feature type="chain" id="PRO_5045320058" evidence="2">
    <location>
        <begin position="22"/>
        <end position="288"/>
    </location>
</feature>
<evidence type="ECO:0000313" key="5">
    <source>
        <dbReference type="Proteomes" id="UP001500936"/>
    </source>
</evidence>
<feature type="signal peptide" evidence="2">
    <location>
        <begin position="1"/>
        <end position="21"/>
    </location>
</feature>
<keyword evidence="1" id="KW-0378">Hydrolase</keyword>
<sequence length="288" mass="31616">MKKIAAILPLYFLLMNLSASAQDKNFYIFLCFGQSNMEGNAKIEPQDTVNVNPRFQVMEAVDCPSLNRQKGQWYTAVPPLCRCKTGLTPADYFGRELVANLPEKVRVGVINVAVGGSKIELFDKDHYEAYTANVPGWMKNFISQYDGNPYARLVEMARLAQKDGVIKGILLHQGESNTNDTLWTKKVKVVYDNLIHDLDLKPKKVPLLAGETVSADQGGICASMNKIIATLPQTIKNAHVISSAGCTDAADNLHFNAAGYRELGKRYATTMLSLLGYKPAPLASANGN</sequence>
<dbReference type="PANTHER" id="PTHR31988:SF19">
    <property type="entry name" value="9-O-ACETYL-N-ACETYLNEURAMINIC ACID DEACETYLASE-RELATED"/>
    <property type="match status" value="1"/>
</dbReference>
<protein>
    <submittedName>
        <fullName evidence="4">Sialate O-acetylesterase</fullName>
    </submittedName>
</protein>
<name>A0ABP8JYP6_9BACT</name>
<dbReference type="Proteomes" id="UP001500936">
    <property type="component" value="Unassembled WGS sequence"/>
</dbReference>
<evidence type="ECO:0000256" key="2">
    <source>
        <dbReference type="SAM" id="SignalP"/>
    </source>
</evidence>
<evidence type="ECO:0000256" key="1">
    <source>
        <dbReference type="ARBA" id="ARBA00022801"/>
    </source>
</evidence>
<evidence type="ECO:0000313" key="4">
    <source>
        <dbReference type="EMBL" id="GAA4397758.1"/>
    </source>
</evidence>
<dbReference type="InterPro" id="IPR005181">
    <property type="entry name" value="SASA"/>
</dbReference>
<reference evidence="5" key="1">
    <citation type="journal article" date="2019" name="Int. J. Syst. Evol. Microbiol.">
        <title>The Global Catalogue of Microorganisms (GCM) 10K type strain sequencing project: providing services to taxonomists for standard genome sequencing and annotation.</title>
        <authorList>
            <consortium name="The Broad Institute Genomics Platform"/>
            <consortium name="The Broad Institute Genome Sequencing Center for Infectious Disease"/>
            <person name="Wu L."/>
            <person name="Ma J."/>
        </authorList>
    </citation>
    <scope>NUCLEOTIDE SEQUENCE [LARGE SCALE GENOMIC DNA]</scope>
    <source>
        <strain evidence="5">JCM 17925</strain>
    </source>
</reference>
<dbReference type="Gene3D" id="3.40.50.1110">
    <property type="entry name" value="SGNH hydrolase"/>
    <property type="match status" value="1"/>
</dbReference>